<sequence length="608" mass="69372">MMSCLSDDISFIESQSVGSIREFRNHIYTDAYQRTNPSEFLNNDWINIGKLHKFLERHASHTPLKQEPASIPIKQEPVEAINVDSKLPLHGLHMNIIMDGNREVVEILDSDEEQGQPIIVIGSSPDPCSLVDNPENQCLPSIDSFDHEEETVDWEPSETVWPREIKSEVHPLVSSAWPLRITREVSIQRLERLSEIPLLWPVPETPAAFILDVPDPKYLLYKKEHSHWHTPDFLIKHYDNDSWKSQSGRDKTVAVTFEPGTESIVCFHARLDCKGAWRCTYLSEDLIDVGRRDVQPVHEEQIAGLQAVMRQADGSMPKSRAAIHAFILSKPCPAMDPTGGEQCKGRPKVKSYTDGFGVERHFVGCTGWQSDFNNGQHRRAPIPPRIDVALLDKCFKHTQLTEGHDKDTPLCGTINSAHVGAYALFHADKKTEPKKRYIHLHDDRDGTNMILTCFKGLLELLHEFNYVECDTTFKQLHEAIFHKDTNKEVTLELNEWELVIFYKPVQLALTIMHIYTNHSDKASYEKLFDAVQKVTLELTSRPMAFKRLRPEGNLLTMVVDMEITQVQGAAALLTKTQVTSHSKLDGKRLDLFPPYFIKLCHIHAKRCT</sequence>
<evidence type="ECO:0000313" key="2">
    <source>
        <dbReference type="Proteomes" id="UP001049176"/>
    </source>
</evidence>
<dbReference type="RefSeq" id="XP_043005120.1">
    <property type="nucleotide sequence ID" value="XM_043157752.1"/>
</dbReference>
<name>A0A9P7RRZ2_9AGAR</name>
<dbReference type="OrthoDB" id="2976708at2759"/>
<comment type="caution">
    <text evidence="1">The sequence shown here is derived from an EMBL/GenBank/DDBJ whole genome shotgun (WGS) entry which is preliminary data.</text>
</comment>
<proteinExistence type="predicted"/>
<dbReference type="Proteomes" id="UP001049176">
    <property type="component" value="Chromosome 8"/>
</dbReference>
<keyword evidence="2" id="KW-1185">Reference proteome</keyword>
<evidence type="ECO:0000313" key="1">
    <source>
        <dbReference type="EMBL" id="KAG7088649.1"/>
    </source>
</evidence>
<accession>A0A9P7RRZ2</accession>
<organism evidence="1 2">
    <name type="scientific">Marasmius oreades</name>
    <name type="common">fairy-ring Marasmius</name>
    <dbReference type="NCBI Taxonomy" id="181124"/>
    <lineage>
        <taxon>Eukaryota</taxon>
        <taxon>Fungi</taxon>
        <taxon>Dikarya</taxon>
        <taxon>Basidiomycota</taxon>
        <taxon>Agaricomycotina</taxon>
        <taxon>Agaricomycetes</taxon>
        <taxon>Agaricomycetidae</taxon>
        <taxon>Agaricales</taxon>
        <taxon>Marasmiineae</taxon>
        <taxon>Marasmiaceae</taxon>
        <taxon>Marasmius</taxon>
    </lineage>
</organism>
<dbReference type="GeneID" id="66081696"/>
<dbReference type="EMBL" id="CM032188">
    <property type="protein sequence ID" value="KAG7088649.1"/>
    <property type="molecule type" value="Genomic_DNA"/>
</dbReference>
<dbReference type="KEGG" id="more:E1B28_012621"/>
<protein>
    <submittedName>
        <fullName evidence="1">Uncharacterized protein</fullName>
    </submittedName>
</protein>
<reference evidence="1" key="1">
    <citation type="journal article" date="2021" name="Genome Biol. Evol.">
        <title>The assembled and annotated genome of the fairy-ring fungus Marasmius oreades.</title>
        <authorList>
            <person name="Hiltunen M."/>
            <person name="Ament-Velasquez S.L."/>
            <person name="Johannesson H."/>
        </authorList>
    </citation>
    <scope>NUCLEOTIDE SEQUENCE</scope>
    <source>
        <strain evidence="1">03SP1</strain>
    </source>
</reference>
<gene>
    <name evidence="1" type="ORF">E1B28_012621</name>
</gene>
<dbReference type="AlphaFoldDB" id="A0A9P7RRZ2"/>